<keyword evidence="4 6" id="KW-1133">Transmembrane helix</keyword>
<dbReference type="PANTHER" id="PTHR32196:SF72">
    <property type="entry name" value="RIBOSE IMPORT PERMEASE PROTEIN RBSC"/>
    <property type="match status" value="1"/>
</dbReference>
<feature type="transmembrane region" description="Helical" evidence="6">
    <location>
        <begin position="224"/>
        <end position="243"/>
    </location>
</feature>
<dbReference type="AlphaFoldDB" id="A0A3E5A464"/>
<name>A0A3E5A464_9FIRM</name>
<reference evidence="7 8" key="1">
    <citation type="submission" date="2018-08" db="EMBL/GenBank/DDBJ databases">
        <title>A genome reference for cultivated species of the human gut microbiota.</title>
        <authorList>
            <person name="Zou Y."/>
            <person name="Xue W."/>
            <person name="Luo G."/>
        </authorList>
    </citation>
    <scope>NUCLEOTIDE SEQUENCE [LARGE SCALE GENOMIC DNA]</scope>
    <source>
        <strain evidence="7 8">OM06-11AA</strain>
    </source>
</reference>
<evidence type="ECO:0000256" key="6">
    <source>
        <dbReference type="SAM" id="Phobius"/>
    </source>
</evidence>
<organism evidence="7 8">
    <name type="scientific">Blautia obeum</name>
    <dbReference type="NCBI Taxonomy" id="40520"/>
    <lineage>
        <taxon>Bacteria</taxon>
        <taxon>Bacillati</taxon>
        <taxon>Bacillota</taxon>
        <taxon>Clostridia</taxon>
        <taxon>Lachnospirales</taxon>
        <taxon>Lachnospiraceae</taxon>
        <taxon>Blautia</taxon>
    </lineage>
</organism>
<gene>
    <name evidence="7" type="ORF">DXB81_13085</name>
</gene>
<evidence type="ECO:0000313" key="8">
    <source>
        <dbReference type="Proteomes" id="UP000261222"/>
    </source>
</evidence>
<proteinExistence type="predicted"/>
<keyword evidence="5 6" id="KW-0472">Membrane</keyword>
<dbReference type="EMBL" id="QSUB01000006">
    <property type="protein sequence ID" value="RGN03357.1"/>
    <property type="molecule type" value="Genomic_DNA"/>
</dbReference>
<dbReference type="InterPro" id="IPR001851">
    <property type="entry name" value="ABC_transp_permease"/>
</dbReference>
<dbReference type="CDD" id="cd06579">
    <property type="entry name" value="TM_PBP1_transp_AraH_like"/>
    <property type="match status" value="1"/>
</dbReference>
<dbReference type="GO" id="GO:0022857">
    <property type="term" value="F:transmembrane transporter activity"/>
    <property type="evidence" value="ECO:0007669"/>
    <property type="project" value="InterPro"/>
</dbReference>
<evidence type="ECO:0000256" key="3">
    <source>
        <dbReference type="ARBA" id="ARBA00022692"/>
    </source>
</evidence>
<protein>
    <submittedName>
        <fullName evidence="7">ABC transporter permease</fullName>
    </submittedName>
</protein>
<sequence length="325" mass="34668">MQWEVRKMDIRGKIRLFKDSSRQFGIILVILLMILIFSYGSDVFFTYGNFISILQQTAIKGVMAVGMTLIIISGGIDLSAGAIAGLSSMVAATIMTKYSGDYVVPLSIIVALLIGIICGFINGALIAFFDLQPFLVTMGTMSLFRGLDYIYSGALPVRNLPQSFLGFMNSMNSSVPIPVIILLSLSIIAFLGIKYSRYGRHIFAVGGNEEATRLSGINVREIKIRTYIFGALTSVLAGIIYIGRLSAADPNMGDGYELDAIAAAAIGGASMSGGKGGIIGSLMGAFMLAMLANGLTLLNIQSFYQTAATGVIIIIAVLIDKFSNK</sequence>
<evidence type="ECO:0000313" key="7">
    <source>
        <dbReference type="EMBL" id="RGN03357.1"/>
    </source>
</evidence>
<feature type="transmembrane region" description="Helical" evidence="6">
    <location>
        <begin position="21"/>
        <end position="41"/>
    </location>
</feature>
<keyword evidence="2" id="KW-1003">Cell membrane</keyword>
<evidence type="ECO:0000256" key="5">
    <source>
        <dbReference type="ARBA" id="ARBA00023136"/>
    </source>
</evidence>
<keyword evidence="3 6" id="KW-0812">Transmembrane</keyword>
<feature type="transmembrane region" description="Helical" evidence="6">
    <location>
        <begin position="302"/>
        <end position="319"/>
    </location>
</feature>
<comment type="caution">
    <text evidence="7">The sequence shown here is derived from an EMBL/GenBank/DDBJ whole genome shotgun (WGS) entry which is preliminary data.</text>
</comment>
<comment type="subcellular location">
    <subcellularLocation>
        <location evidence="1">Cell membrane</location>
        <topology evidence="1">Multi-pass membrane protein</topology>
    </subcellularLocation>
</comment>
<accession>A0A3E5A464</accession>
<feature type="transmembrane region" description="Helical" evidence="6">
    <location>
        <begin position="61"/>
        <end position="90"/>
    </location>
</feature>
<dbReference type="Pfam" id="PF02653">
    <property type="entry name" value="BPD_transp_2"/>
    <property type="match status" value="1"/>
</dbReference>
<evidence type="ECO:0000256" key="1">
    <source>
        <dbReference type="ARBA" id="ARBA00004651"/>
    </source>
</evidence>
<evidence type="ECO:0000256" key="2">
    <source>
        <dbReference type="ARBA" id="ARBA00022475"/>
    </source>
</evidence>
<feature type="transmembrane region" description="Helical" evidence="6">
    <location>
        <begin position="102"/>
        <end position="129"/>
    </location>
</feature>
<dbReference type="GO" id="GO:0005886">
    <property type="term" value="C:plasma membrane"/>
    <property type="evidence" value="ECO:0007669"/>
    <property type="project" value="UniProtKB-SubCell"/>
</dbReference>
<dbReference type="PANTHER" id="PTHR32196">
    <property type="entry name" value="ABC TRANSPORTER PERMEASE PROTEIN YPHD-RELATED-RELATED"/>
    <property type="match status" value="1"/>
</dbReference>
<feature type="transmembrane region" description="Helical" evidence="6">
    <location>
        <begin position="175"/>
        <end position="193"/>
    </location>
</feature>
<dbReference type="Proteomes" id="UP000261222">
    <property type="component" value="Unassembled WGS sequence"/>
</dbReference>
<evidence type="ECO:0000256" key="4">
    <source>
        <dbReference type="ARBA" id="ARBA00022989"/>
    </source>
</evidence>